<dbReference type="Pfam" id="PF13302">
    <property type="entry name" value="Acetyltransf_3"/>
    <property type="match status" value="1"/>
</dbReference>
<keyword evidence="5" id="KW-0687">Ribonucleoprotein</keyword>
<dbReference type="GO" id="GO:0005737">
    <property type="term" value="C:cytoplasm"/>
    <property type="evidence" value="ECO:0007669"/>
    <property type="project" value="TreeGrafter"/>
</dbReference>
<dbReference type="PROSITE" id="PS51186">
    <property type="entry name" value="GNAT"/>
    <property type="match status" value="1"/>
</dbReference>
<evidence type="ECO:0000256" key="2">
    <source>
        <dbReference type="ARBA" id="ARBA00023315"/>
    </source>
</evidence>
<dbReference type="PANTHER" id="PTHR43792:SF8">
    <property type="entry name" value="[RIBOSOMAL PROTEIN US5]-ALANINE N-ACETYLTRANSFERASE"/>
    <property type="match status" value="1"/>
</dbReference>
<protein>
    <submittedName>
        <fullName evidence="5">Acetyltransferase, ribosomal protein N-acetylase</fullName>
        <ecNumber evidence="5">2.3.1.128</ecNumber>
    </submittedName>
</protein>
<comment type="similarity">
    <text evidence="3">Belongs to the acetyltransferase family. RimJ subfamily.</text>
</comment>
<keyword evidence="2 5" id="KW-0012">Acyltransferase</keyword>
<dbReference type="SUPFAM" id="SSF55729">
    <property type="entry name" value="Acyl-CoA N-acyltransferases (Nat)"/>
    <property type="match status" value="1"/>
</dbReference>
<proteinExistence type="inferred from homology"/>
<dbReference type="InterPro" id="IPR051531">
    <property type="entry name" value="N-acetyltransferase"/>
</dbReference>
<evidence type="ECO:0000259" key="4">
    <source>
        <dbReference type="PROSITE" id="PS51186"/>
    </source>
</evidence>
<evidence type="ECO:0000256" key="3">
    <source>
        <dbReference type="ARBA" id="ARBA00038502"/>
    </source>
</evidence>
<dbReference type="Proteomes" id="UP000033457">
    <property type="component" value="Chromosome"/>
</dbReference>
<dbReference type="GO" id="GO:0005840">
    <property type="term" value="C:ribosome"/>
    <property type="evidence" value="ECO:0007669"/>
    <property type="project" value="UniProtKB-KW"/>
</dbReference>
<dbReference type="KEGG" id="cku:UL82_08355"/>
<gene>
    <name evidence="5" type="ORF">UL82_08355</name>
</gene>
<dbReference type="EC" id="2.3.1.128" evidence="5"/>
<dbReference type="STRING" id="35755.UL82_08355"/>
<dbReference type="Gene3D" id="3.40.630.30">
    <property type="match status" value="1"/>
</dbReference>
<dbReference type="InterPro" id="IPR000182">
    <property type="entry name" value="GNAT_dom"/>
</dbReference>
<keyword evidence="1 5" id="KW-0808">Transferase</keyword>
<sequence>MFRFLEQLLKPQAHSASGVVDRVHPGWPEYTPTVVLPNDEKLRLYPIRYTDGKRWSALRIADQEILEPVEPTVPVNWPNAHSGGAWRNYFSGIQQAATAGLAIPFVIELEGQFVGQITLGNIQHGIVSDCWIGYWVTSEHTGKGVATAACALGVDHAFSRIGVHRVTATYLPDNLASKRVLEANGFREEGYLQRNLHINGQWQDHFLVAQTVEDYQISCVERLRRQSRLR</sequence>
<keyword evidence="5" id="KW-0689">Ribosomal protein</keyword>
<dbReference type="EMBL" id="CP011312">
    <property type="protein sequence ID" value="AKE41828.1"/>
    <property type="molecule type" value="Genomic_DNA"/>
</dbReference>
<dbReference type="PANTHER" id="PTHR43792">
    <property type="entry name" value="GNAT FAMILY, PUTATIVE (AFU_ORTHOLOGUE AFUA_3G00765)-RELATED-RELATED"/>
    <property type="match status" value="1"/>
</dbReference>
<evidence type="ECO:0000256" key="1">
    <source>
        <dbReference type="ARBA" id="ARBA00022679"/>
    </source>
</evidence>
<evidence type="ECO:0000313" key="5">
    <source>
        <dbReference type="EMBL" id="AKE41828.1"/>
    </source>
</evidence>
<organism evidence="5 6">
    <name type="scientific">Corynebacterium kutscheri</name>
    <dbReference type="NCBI Taxonomy" id="35755"/>
    <lineage>
        <taxon>Bacteria</taxon>
        <taxon>Bacillati</taxon>
        <taxon>Actinomycetota</taxon>
        <taxon>Actinomycetes</taxon>
        <taxon>Mycobacteriales</taxon>
        <taxon>Corynebacteriaceae</taxon>
        <taxon>Corynebacterium</taxon>
    </lineage>
</organism>
<dbReference type="RefSeq" id="WP_232009464.1">
    <property type="nucleotide sequence ID" value="NZ_CP011312.1"/>
</dbReference>
<name>A0A0F6R2S9_9CORY</name>
<feature type="domain" description="N-acetyltransferase" evidence="4">
    <location>
        <begin position="56"/>
        <end position="213"/>
    </location>
</feature>
<keyword evidence="6" id="KW-1185">Reference proteome</keyword>
<evidence type="ECO:0000313" key="6">
    <source>
        <dbReference type="Proteomes" id="UP000033457"/>
    </source>
</evidence>
<dbReference type="HOGENOM" id="CLU_013985_40_0_11"/>
<dbReference type="GO" id="GO:0008999">
    <property type="term" value="F:protein-N-terminal-alanine acetyltransferase activity"/>
    <property type="evidence" value="ECO:0007669"/>
    <property type="project" value="TreeGrafter"/>
</dbReference>
<dbReference type="AlphaFoldDB" id="A0A0F6R2S9"/>
<dbReference type="InterPro" id="IPR016181">
    <property type="entry name" value="Acyl_CoA_acyltransferase"/>
</dbReference>
<accession>A0A0F6R2S9</accession>
<reference evidence="5 6" key="1">
    <citation type="journal article" date="2015" name="Genome Announc.">
        <title>Complete Genome Sequence of Corynebacterium kutscheri DSM 20755, a Corynebacterial Type Strain with Remarkably Low G+C Content of Chromosomal DNA.</title>
        <authorList>
            <person name="Ruckert C."/>
            <person name="Albersmeier A."/>
            <person name="Winkler A."/>
            <person name="Tauch A."/>
        </authorList>
    </citation>
    <scope>NUCLEOTIDE SEQUENCE [LARGE SCALE GENOMIC DNA]</scope>
    <source>
        <strain evidence="5 6">DSM 20755</strain>
    </source>
</reference>